<dbReference type="InterPro" id="IPR027417">
    <property type="entry name" value="P-loop_NTPase"/>
</dbReference>
<keyword evidence="6" id="KW-0804">Transcription</keyword>
<dbReference type="STRING" id="1654360.EA58_19330"/>
<dbReference type="Gene3D" id="1.10.10.60">
    <property type="entry name" value="Homeodomain-like"/>
    <property type="match status" value="1"/>
</dbReference>
<dbReference type="CDD" id="cd17549">
    <property type="entry name" value="REC_DctD-like"/>
    <property type="match status" value="1"/>
</dbReference>
<gene>
    <name evidence="10" type="ORF">EA58_19330</name>
</gene>
<dbReference type="Pfam" id="PF02954">
    <property type="entry name" value="HTH_8"/>
    <property type="match status" value="1"/>
</dbReference>
<dbReference type="InterPro" id="IPR002078">
    <property type="entry name" value="Sigma_54_int"/>
</dbReference>
<dbReference type="GO" id="GO:0006355">
    <property type="term" value="P:regulation of DNA-templated transcription"/>
    <property type="evidence" value="ECO:0007669"/>
    <property type="project" value="InterPro"/>
</dbReference>
<dbReference type="PROSITE" id="PS50045">
    <property type="entry name" value="SIGMA54_INTERACT_4"/>
    <property type="match status" value="1"/>
</dbReference>
<evidence type="ECO:0000256" key="3">
    <source>
        <dbReference type="ARBA" id="ARBA00022840"/>
    </source>
</evidence>
<dbReference type="InterPro" id="IPR009057">
    <property type="entry name" value="Homeodomain-like_sf"/>
</dbReference>
<dbReference type="AlphaFoldDB" id="A0A066RRR9"/>
<dbReference type="PROSITE" id="PS00675">
    <property type="entry name" value="SIGMA54_INTERACT_1"/>
    <property type="match status" value="1"/>
</dbReference>
<dbReference type="PANTHER" id="PTHR32071">
    <property type="entry name" value="TRANSCRIPTIONAL REGULATORY PROTEIN"/>
    <property type="match status" value="1"/>
</dbReference>
<dbReference type="PROSITE" id="PS50110">
    <property type="entry name" value="RESPONSE_REGULATORY"/>
    <property type="match status" value="1"/>
</dbReference>
<dbReference type="GO" id="GO:0000160">
    <property type="term" value="P:phosphorelay signal transduction system"/>
    <property type="evidence" value="ECO:0007669"/>
    <property type="project" value="UniProtKB-KW"/>
</dbReference>
<evidence type="ECO:0000256" key="2">
    <source>
        <dbReference type="ARBA" id="ARBA00022741"/>
    </source>
</evidence>
<keyword evidence="3" id="KW-0067">ATP-binding</keyword>
<dbReference type="GO" id="GO:0043565">
    <property type="term" value="F:sequence-specific DNA binding"/>
    <property type="evidence" value="ECO:0007669"/>
    <property type="project" value="InterPro"/>
</dbReference>
<dbReference type="Proteomes" id="UP000027192">
    <property type="component" value="Unassembled WGS sequence"/>
</dbReference>
<keyword evidence="11" id="KW-1185">Reference proteome</keyword>
<feature type="domain" description="Sigma-54 factor interaction" evidence="8">
    <location>
        <begin position="144"/>
        <end position="356"/>
    </location>
</feature>
<keyword evidence="2" id="KW-0547">Nucleotide-binding</keyword>
<dbReference type="Pfam" id="PF25601">
    <property type="entry name" value="AAA_lid_14"/>
    <property type="match status" value="1"/>
</dbReference>
<feature type="domain" description="Response regulatory" evidence="9">
    <location>
        <begin position="4"/>
        <end position="118"/>
    </location>
</feature>
<dbReference type="InterPro" id="IPR002197">
    <property type="entry name" value="HTH_Fis"/>
</dbReference>
<dbReference type="Pfam" id="PF00158">
    <property type="entry name" value="Sigma54_activat"/>
    <property type="match status" value="1"/>
</dbReference>
<organism evidence="10 11">
    <name type="scientific">Photobacterium galatheae</name>
    <dbReference type="NCBI Taxonomy" id="1654360"/>
    <lineage>
        <taxon>Bacteria</taxon>
        <taxon>Pseudomonadati</taxon>
        <taxon>Pseudomonadota</taxon>
        <taxon>Gammaproteobacteria</taxon>
        <taxon>Vibrionales</taxon>
        <taxon>Vibrionaceae</taxon>
        <taxon>Photobacterium</taxon>
    </lineage>
</organism>
<dbReference type="InterPro" id="IPR025662">
    <property type="entry name" value="Sigma_54_int_dom_ATP-bd_1"/>
</dbReference>
<accession>A0A066RRR9</accession>
<evidence type="ECO:0000256" key="5">
    <source>
        <dbReference type="ARBA" id="ARBA00023015"/>
    </source>
</evidence>
<dbReference type="InterPro" id="IPR001789">
    <property type="entry name" value="Sig_transdc_resp-reg_receiver"/>
</dbReference>
<proteinExistence type="predicted"/>
<evidence type="ECO:0000256" key="1">
    <source>
        <dbReference type="ARBA" id="ARBA00022553"/>
    </source>
</evidence>
<sequence>MKPPVIFIDDEKPVRDSLGQTLELEDYQVQLFASARQALSTFDNQFPGVIISDINMPGMDGMTFLKQALLIDDELPVIMLTGHGDISTAVDAMRLGAYDFLEKPFSTEHLLDVVKRACDKRELVLENRELKRELESQSSPGPRILGNNLAMKQLRRRLYQLKDHGQSVLLQGETGTGKRMVAQFLHDHSPYQHLQMITLKCQDLTEHQFEEILNDQDGKWHAATGSTLYLENIDQLPMAAQQRLAMTLQTQSIQPHPGDQVRLIASSERNLESLVQQQQFDTELFAIVQDCILTLPPLRTRRDDIELIFQNFIRTTASRYNIEAPMLSTEQKEKLQDHDWPGNVRELRNLAERLVLLGDQFDKQHPLKIDSPHPTLAEKVHQFEFTLLSDALRRHHGRLKDVQSELGLARKTLYDKMKKHGLDKQDFKDAL</sequence>
<evidence type="ECO:0000256" key="6">
    <source>
        <dbReference type="ARBA" id="ARBA00023163"/>
    </source>
</evidence>
<dbReference type="SUPFAM" id="SSF52172">
    <property type="entry name" value="CheY-like"/>
    <property type="match status" value="1"/>
</dbReference>
<dbReference type="CDD" id="cd00009">
    <property type="entry name" value="AAA"/>
    <property type="match status" value="1"/>
</dbReference>
<dbReference type="Gene3D" id="3.40.50.300">
    <property type="entry name" value="P-loop containing nucleotide triphosphate hydrolases"/>
    <property type="match status" value="1"/>
</dbReference>
<evidence type="ECO:0000313" key="11">
    <source>
        <dbReference type="Proteomes" id="UP000027192"/>
    </source>
</evidence>
<keyword evidence="1 7" id="KW-0597">Phosphoprotein</keyword>
<dbReference type="SMART" id="SM00448">
    <property type="entry name" value="REC"/>
    <property type="match status" value="1"/>
</dbReference>
<dbReference type="RefSeq" id="WP_036756243.1">
    <property type="nucleotide sequence ID" value="NZ_JAGSGC010000008.1"/>
</dbReference>
<protein>
    <submittedName>
        <fullName evidence="10">C4-dicarboxylate ABC transporter</fullName>
    </submittedName>
</protein>
<dbReference type="InterPro" id="IPR025944">
    <property type="entry name" value="Sigma_54_int_dom_CS"/>
</dbReference>
<dbReference type="SUPFAM" id="SSF52540">
    <property type="entry name" value="P-loop containing nucleoside triphosphate hydrolases"/>
    <property type="match status" value="1"/>
</dbReference>
<comment type="caution">
    <text evidence="10">The sequence shown here is derived from an EMBL/GenBank/DDBJ whole genome shotgun (WGS) entry which is preliminary data.</text>
</comment>
<evidence type="ECO:0000313" key="10">
    <source>
        <dbReference type="EMBL" id="KDM90088.1"/>
    </source>
</evidence>
<dbReference type="SUPFAM" id="SSF46689">
    <property type="entry name" value="Homeodomain-like"/>
    <property type="match status" value="1"/>
</dbReference>
<dbReference type="PROSITE" id="PS00688">
    <property type="entry name" value="SIGMA54_INTERACT_3"/>
    <property type="match status" value="1"/>
</dbReference>
<feature type="modified residue" description="4-aspartylphosphate" evidence="7">
    <location>
        <position position="53"/>
    </location>
</feature>
<reference evidence="10 11" key="1">
    <citation type="submission" date="2014-04" db="EMBL/GenBank/DDBJ databases">
        <title>Draft genome sequence of Photobacterium halotolerans S2753: a solonamide, ngercheumicin and holomycin producer.</title>
        <authorList>
            <person name="Machado H.R."/>
            <person name="Gram L."/>
        </authorList>
    </citation>
    <scope>NUCLEOTIDE SEQUENCE [LARGE SCALE GENOMIC DNA]</scope>
    <source>
        <strain evidence="10 11">S2753</strain>
    </source>
</reference>
<name>A0A066RRR9_9GAMM</name>
<dbReference type="OrthoDB" id="9804019at2"/>
<dbReference type="FunFam" id="3.40.50.2300:FF:000018">
    <property type="entry name" value="DNA-binding transcriptional regulator NtrC"/>
    <property type="match status" value="1"/>
</dbReference>
<evidence type="ECO:0000256" key="7">
    <source>
        <dbReference type="PROSITE-ProRule" id="PRU00169"/>
    </source>
</evidence>
<dbReference type="Pfam" id="PF00072">
    <property type="entry name" value="Response_reg"/>
    <property type="match status" value="1"/>
</dbReference>
<keyword evidence="5" id="KW-0805">Transcription regulation</keyword>
<keyword evidence="4" id="KW-0902">Two-component regulatory system</keyword>
<evidence type="ECO:0000259" key="9">
    <source>
        <dbReference type="PROSITE" id="PS50110"/>
    </source>
</evidence>
<dbReference type="GO" id="GO:0005524">
    <property type="term" value="F:ATP binding"/>
    <property type="evidence" value="ECO:0007669"/>
    <property type="project" value="UniProtKB-KW"/>
</dbReference>
<dbReference type="InterPro" id="IPR058031">
    <property type="entry name" value="AAA_lid_NorR"/>
</dbReference>
<evidence type="ECO:0000256" key="4">
    <source>
        <dbReference type="ARBA" id="ARBA00023012"/>
    </source>
</evidence>
<evidence type="ECO:0000259" key="8">
    <source>
        <dbReference type="PROSITE" id="PS50045"/>
    </source>
</evidence>
<dbReference type="EMBL" id="JMIB01000038">
    <property type="protein sequence ID" value="KDM90088.1"/>
    <property type="molecule type" value="Genomic_DNA"/>
</dbReference>
<dbReference type="Gene3D" id="1.10.8.60">
    <property type="match status" value="1"/>
</dbReference>
<dbReference type="PANTHER" id="PTHR32071:SF57">
    <property type="entry name" value="C4-DICARBOXYLATE TRANSPORT TRANSCRIPTIONAL REGULATORY PROTEIN DCTD"/>
    <property type="match status" value="1"/>
</dbReference>
<dbReference type="Gene3D" id="3.40.50.2300">
    <property type="match status" value="1"/>
</dbReference>
<dbReference type="InterPro" id="IPR011006">
    <property type="entry name" value="CheY-like_superfamily"/>
</dbReference>